<keyword evidence="1" id="KW-0489">Methyltransferase</keyword>
<organism evidence="1 2">
    <name type="scientific">Pedobacter africanus</name>
    <dbReference type="NCBI Taxonomy" id="151894"/>
    <lineage>
        <taxon>Bacteria</taxon>
        <taxon>Pseudomonadati</taxon>
        <taxon>Bacteroidota</taxon>
        <taxon>Sphingobacteriia</taxon>
        <taxon>Sphingobacteriales</taxon>
        <taxon>Sphingobacteriaceae</taxon>
        <taxon>Pedobacter</taxon>
    </lineage>
</organism>
<dbReference type="Proteomes" id="UP001246858">
    <property type="component" value="Unassembled WGS sequence"/>
</dbReference>
<accession>A0ACC6KUI8</accession>
<evidence type="ECO:0000313" key="2">
    <source>
        <dbReference type="Proteomes" id="UP001246858"/>
    </source>
</evidence>
<evidence type="ECO:0000313" key="1">
    <source>
        <dbReference type="EMBL" id="MDR6782855.1"/>
    </source>
</evidence>
<keyword evidence="2" id="KW-1185">Reference proteome</keyword>
<sequence length="243" mass="28331">MKENKYDDPAFFQQYSKMNRSQKGLEGAGEWYVLRTMLPDLREKAVLDLGCGFGWHCRYFMENGAKSVVGVDISDRMLEKAGQINNIEGIQYERIALEDAMYPAESFDLVFSSLTFHYIQSFDKLIHNIYSWLRPGGMLVFSVEHPVFTAEGTQDWAYDESGEKLHWPVDNYFDEGKRDTVFLGEQITKYHRTYATYINTLINAQFKIVEVKEPMPDEQMLNDIPEMKDELRRPMMLLVSAQK</sequence>
<comment type="caution">
    <text evidence="1">The sequence shown here is derived from an EMBL/GenBank/DDBJ whole genome shotgun (WGS) entry which is preliminary data.</text>
</comment>
<reference evidence="1" key="1">
    <citation type="submission" date="2023-07" db="EMBL/GenBank/DDBJ databases">
        <title>Sorghum-associated microbial communities from plants grown in Nebraska, USA.</title>
        <authorList>
            <person name="Schachtman D."/>
        </authorList>
    </citation>
    <scope>NUCLEOTIDE SEQUENCE</scope>
    <source>
        <strain evidence="1">2697</strain>
    </source>
</reference>
<proteinExistence type="predicted"/>
<gene>
    <name evidence="1" type="ORF">J2X78_001407</name>
</gene>
<dbReference type="EMBL" id="JAVDTF010000001">
    <property type="protein sequence ID" value="MDR6782855.1"/>
    <property type="molecule type" value="Genomic_DNA"/>
</dbReference>
<protein>
    <submittedName>
        <fullName evidence="1">SAM-dependent methyltransferase</fullName>
    </submittedName>
</protein>
<name>A0ACC6KUI8_9SPHI</name>
<keyword evidence="1" id="KW-0808">Transferase</keyword>